<evidence type="ECO:0000313" key="15">
    <source>
        <dbReference type="Proteomes" id="UP000092213"/>
    </source>
</evidence>
<dbReference type="Pfam" id="PF02684">
    <property type="entry name" value="LpxB"/>
    <property type="match status" value="2"/>
</dbReference>
<accession>A0A193FY52</accession>
<dbReference type="Proteomes" id="UP000091897">
    <property type="component" value="Chromosome"/>
</dbReference>
<dbReference type="OrthoDB" id="9801642at2"/>
<evidence type="ECO:0000256" key="9">
    <source>
        <dbReference type="ARBA" id="ARBA00023098"/>
    </source>
</evidence>
<keyword evidence="14" id="KW-1185">Reference proteome</keyword>
<keyword evidence="7 11" id="KW-0328">Glycosyltransferase</keyword>
<evidence type="ECO:0000256" key="11">
    <source>
        <dbReference type="HAMAP-Rule" id="MF_00392"/>
    </source>
</evidence>
<evidence type="ECO:0000256" key="8">
    <source>
        <dbReference type="ARBA" id="ARBA00022679"/>
    </source>
</evidence>
<evidence type="ECO:0000256" key="4">
    <source>
        <dbReference type="ARBA" id="ARBA00020902"/>
    </source>
</evidence>
<keyword evidence="6 11" id="KW-0441">Lipid A biosynthesis</keyword>
<dbReference type="EMBL" id="CP016170">
    <property type="protein sequence ID" value="ANN66858.1"/>
    <property type="molecule type" value="Genomic_DNA"/>
</dbReference>
<evidence type="ECO:0000256" key="7">
    <source>
        <dbReference type="ARBA" id="ARBA00022676"/>
    </source>
</evidence>
<comment type="catalytic activity">
    <reaction evidence="10 11">
        <text>a lipid X + a UDP-2-N,3-O-bis[(3R)-3-hydroxyacyl]-alpha-D-glucosamine = a lipid A disaccharide + UDP + H(+)</text>
        <dbReference type="Rhea" id="RHEA:67828"/>
        <dbReference type="ChEBI" id="CHEBI:15378"/>
        <dbReference type="ChEBI" id="CHEBI:58223"/>
        <dbReference type="ChEBI" id="CHEBI:137748"/>
        <dbReference type="ChEBI" id="CHEBI:176338"/>
        <dbReference type="ChEBI" id="CHEBI:176343"/>
        <dbReference type="EC" id="2.4.1.182"/>
    </reaction>
</comment>
<dbReference type="PANTHER" id="PTHR30372:SF4">
    <property type="entry name" value="LIPID-A-DISACCHARIDE SYNTHASE, MITOCHONDRIAL-RELATED"/>
    <property type="match status" value="1"/>
</dbReference>
<evidence type="ECO:0000256" key="1">
    <source>
        <dbReference type="ARBA" id="ARBA00002056"/>
    </source>
</evidence>
<dbReference type="HAMAP" id="MF_00392">
    <property type="entry name" value="LpxB"/>
    <property type="match status" value="1"/>
</dbReference>
<keyword evidence="9 11" id="KW-0443">Lipid metabolism</keyword>
<dbReference type="RefSeq" id="WP_066349121.1">
    <property type="nucleotide sequence ID" value="NZ_CBCSFJ010000029.1"/>
</dbReference>
<dbReference type="Proteomes" id="UP000092213">
    <property type="component" value="Chromosome"/>
</dbReference>
<dbReference type="AlphaFoldDB" id="A0A193FY52"/>
<dbReference type="UniPathway" id="UPA00973"/>
<comment type="similarity">
    <text evidence="2 11">Belongs to the LpxB family.</text>
</comment>
<dbReference type="InterPro" id="IPR003835">
    <property type="entry name" value="Glyco_trans_19"/>
</dbReference>
<sequence length="420" mass="45747">MNMRIGMVAGEPSGDLLAGRIIEGLRRYDAAVSCAGIGGPRMQAQGFDSWHPMHALTVFGYVDALKRIPSLLAIYGDVKRRMQAERPSVFVGIDAPDFNLKLELQLRQAGVPTVHFVGPSIWAWRYDRIHKIRQAVSHMLVLFPFEVDIYRKEGIPVTYVGHPLAGTIPMKPDRAAARARLGIDAGARVLAMLPGSRSSEIRVLAPRFLQALQQLQARDPALQCVVPMVNAARRAEFEGFLRQHPVKNLRIVTAEDIQAASRSVLGSEGPVVGAAPVPGGATGSEATAPVAWSAMEAADAVLVASGTATLEAALYKRPMVISYVLSPWMRRIMAWKSGQQRPYLPWVGLPNVLLRDFAVPELLQDDATPDKLAEATWRALTDEAHAASIEARFTALHTDLLRDTPTLAAQAINEVARGAR</sequence>
<dbReference type="EC" id="2.4.1.182" evidence="3 11"/>
<dbReference type="STRING" id="463025.BAU08_11870"/>
<dbReference type="KEGG" id="bbro:BAU06_11675"/>
<evidence type="ECO:0000313" key="12">
    <source>
        <dbReference type="EMBL" id="ANN66858.1"/>
    </source>
</evidence>
<dbReference type="GO" id="GO:0008915">
    <property type="term" value="F:lipid-A-disaccharide synthase activity"/>
    <property type="evidence" value="ECO:0007669"/>
    <property type="project" value="UniProtKB-UniRule"/>
</dbReference>
<dbReference type="GO" id="GO:0005543">
    <property type="term" value="F:phospholipid binding"/>
    <property type="evidence" value="ECO:0007669"/>
    <property type="project" value="TreeGrafter"/>
</dbReference>
<evidence type="ECO:0000256" key="3">
    <source>
        <dbReference type="ARBA" id="ARBA00012687"/>
    </source>
</evidence>
<dbReference type="NCBIfam" id="TIGR00215">
    <property type="entry name" value="lpxB"/>
    <property type="match status" value="1"/>
</dbReference>
<gene>
    <name evidence="11" type="primary">lpxB</name>
    <name evidence="12" type="ORF">BAU06_11675</name>
    <name evidence="13" type="ORF">BAU08_11870</name>
</gene>
<evidence type="ECO:0000313" key="14">
    <source>
        <dbReference type="Proteomes" id="UP000091897"/>
    </source>
</evidence>
<evidence type="ECO:0000256" key="5">
    <source>
        <dbReference type="ARBA" id="ARBA00022516"/>
    </source>
</evidence>
<evidence type="ECO:0000256" key="6">
    <source>
        <dbReference type="ARBA" id="ARBA00022556"/>
    </source>
</evidence>
<keyword evidence="8 11" id="KW-0808">Transferase</keyword>
<dbReference type="GO" id="GO:0016020">
    <property type="term" value="C:membrane"/>
    <property type="evidence" value="ECO:0007669"/>
    <property type="project" value="GOC"/>
</dbReference>
<reference evidence="14 15" key="1">
    <citation type="submission" date="2016-06" db="EMBL/GenBank/DDBJ databases">
        <title>Complete genome sequences of Bordetella bronchialis and Bordetella flabilis.</title>
        <authorList>
            <person name="LiPuma J.J."/>
            <person name="Spilker T."/>
        </authorList>
    </citation>
    <scope>NUCLEOTIDE SEQUENCE [LARGE SCALE GENOMIC DNA]</scope>
    <source>
        <strain evidence="13 15">AU17976</strain>
        <strain evidence="12 14">AU3182</strain>
    </source>
</reference>
<dbReference type="GO" id="GO:0009245">
    <property type="term" value="P:lipid A biosynthetic process"/>
    <property type="evidence" value="ECO:0007669"/>
    <property type="project" value="UniProtKB-UniRule"/>
</dbReference>
<evidence type="ECO:0000256" key="2">
    <source>
        <dbReference type="ARBA" id="ARBA00007868"/>
    </source>
</evidence>
<comment type="function">
    <text evidence="1 11">Condensation of UDP-2,3-diacylglucosamine and 2,3-diacylglucosamine-1-phosphate to form lipid A disaccharide, a precursor of lipid A, a phosphorylated glycolipid that anchors the lipopolysaccharide to the outer membrane of the cell.</text>
</comment>
<comment type="pathway">
    <text evidence="11">Bacterial outer membrane biogenesis; LPS lipid A biosynthesis.</text>
</comment>
<name>A0A193FY52_9BORD</name>
<dbReference type="PANTHER" id="PTHR30372">
    <property type="entry name" value="LIPID-A-DISACCHARIDE SYNTHASE"/>
    <property type="match status" value="1"/>
</dbReference>
<keyword evidence="5 11" id="KW-0444">Lipid biosynthesis</keyword>
<protein>
    <recommendedName>
        <fullName evidence="4 11">Lipid-A-disaccharide synthase</fullName>
        <ecNumber evidence="3 11">2.4.1.182</ecNumber>
    </recommendedName>
</protein>
<proteinExistence type="inferred from homology"/>
<dbReference type="EMBL" id="CP016171">
    <property type="protein sequence ID" value="ANN71934.1"/>
    <property type="molecule type" value="Genomic_DNA"/>
</dbReference>
<organism evidence="13 15">
    <name type="scientific">Bordetella bronchialis</name>
    <dbReference type="NCBI Taxonomy" id="463025"/>
    <lineage>
        <taxon>Bacteria</taxon>
        <taxon>Pseudomonadati</taxon>
        <taxon>Pseudomonadota</taxon>
        <taxon>Betaproteobacteria</taxon>
        <taxon>Burkholderiales</taxon>
        <taxon>Alcaligenaceae</taxon>
        <taxon>Bordetella</taxon>
    </lineage>
</organism>
<dbReference type="SUPFAM" id="SSF53756">
    <property type="entry name" value="UDP-Glycosyltransferase/glycogen phosphorylase"/>
    <property type="match status" value="2"/>
</dbReference>
<evidence type="ECO:0000313" key="13">
    <source>
        <dbReference type="EMBL" id="ANN71934.1"/>
    </source>
</evidence>
<evidence type="ECO:0000256" key="10">
    <source>
        <dbReference type="ARBA" id="ARBA00048975"/>
    </source>
</evidence>